<keyword evidence="11" id="KW-0007">Acetylation</keyword>
<evidence type="ECO:0000256" key="4">
    <source>
        <dbReference type="ARBA" id="ARBA00011790"/>
    </source>
</evidence>
<evidence type="ECO:0000256" key="6">
    <source>
        <dbReference type="ARBA" id="ARBA00022448"/>
    </source>
</evidence>
<evidence type="ECO:0000256" key="2">
    <source>
        <dbReference type="ARBA" id="ARBA00004443"/>
    </source>
</evidence>
<evidence type="ECO:0000256" key="15">
    <source>
        <dbReference type="ARBA" id="ARBA00032528"/>
    </source>
</evidence>
<dbReference type="KEGG" id="dqu:106744720"/>
<evidence type="ECO:0000256" key="8">
    <source>
        <dbReference type="ARBA" id="ARBA00022660"/>
    </source>
</evidence>
<evidence type="ECO:0000256" key="5">
    <source>
        <dbReference type="ARBA" id="ARBA00018684"/>
    </source>
</evidence>
<dbReference type="GeneID" id="106744720"/>
<dbReference type="CTD" id="34747"/>
<evidence type="ECO:0000256" key="13">
    <source>
        <dbReference type="ARBA" id="ARBA00023136"/>
    </source>
</evidence>
<evidence type="ECO:0000256" key="7">
    <source>
        <dbReference type="ARBA" id="ARBA00022553"/>
    </source>
</evidence>
<comment type="subcellular location">
    <subcellularLocation>
        <location evidence="2">Mitochondrion inner membrane</location>
        <topology evidence="2">Peripheral membrane protein</topology>
        <orientation evidence="2">Matrix side</orientation>
    </subcellularLocation>
</comment>
<evidence type="ECO:0000313" key="18">
    <source>
        <dbReference type="RefSeq" id="XP_014475183.1"/>
    </source>
</evidence>
<dbReference type="InterPro" id="IPR045292">
    <property type="entry name" value="Complex1_LYR_NDUFB9_LYRM3"/>
</dbReference>
<dbReference type="Proteomes" id="UP000515204">
    <property type="component" value="Unplaced"/>
</dbReference>
<dbReference type="Pfam" id="PF05347">
    <property type="entry name" value="Complex1_LYR"/>
    <property type="match status" value="1"/>
</dbReference>
<keyword evidence="9" id="KW-0999">Mitochondrion inner membrane</keyword>
<comment type="similarity">
    <text evidence="3">Belongs to the complex I LYR family.</text>
</comment>
<dbReference type="OrthoDB" id="13598at2759"/>
<evidence type="ECO:0000313" key="17">
    <source>
        <dbReference type="Proteomes" id="UP000515204"/>
    </source>
</evidence>
<evidence type="ECO:0000256" key="12">
    <source>
        <dbReference type="ARBA" id="ARBA00023128"/>
    </source>
</evidence>
<feature type="domain" description="Complex 1 LYR protein" evidence="16">
    <location>
        <begin position="13"/>
        <end position="70"/>
    </location>
</feature>
<reference evidence="18" key="1">
    <citation type="submission" date="2025-08" db="UniProtKB">
        <authorList>
            <consortium name="RefSeq"/>
        </authorList>
    </citation>
    <scope>IDENTIFICATION</scope>
</reference>
<comment type="subunit">
    <text evidence="4">Mammalian complex I is composed of 45 different subunits.</text>
</comment>
<keyword evidence="17" id="KW-1185">Reference proteome</keyword>
<dbReference type="RefSeq" id="XP_014475183.1">
    <property type="nucleotide sequence ID" value="XM_014619697.1"/>
</dbReference>
<proteinExistence type="inferred from homology"/>
<evidence type="ECO:0000256" key="9">
    <source>
        <dbReference type="ARBA" id="ARBA00022792"/>
    </source>
</evidence>
<dbReference type="GO" id="GO:0005743">
    <property type="term" value="C:mitochondrial inner membrane"/>
    <property type="evidence" value="ECO:0007669"/>
    <property type="project" value="UniProtKB-SubCell"/>
</dbReference>
<dbReference type="PANTHER" id="PTHR12868:SF0">
    <property type="entry name" value="NADH DEHYDROGENASE [UBIQUINONE] 1 BETA SUBCOMPLEX SUBUNIT 9"/>
    <property type="match status" value="1"/>
</dbReference>
<dbReference type="AlphaFoldDB" id="A0A6P3XA95"/>
<name>A0A6P3XA95_DINQU</name>
<comment type="function">
    <text evidence="1">Accessory subunit of the mitochondrial membrane respiratory chain NADH dehydrogenase (Complex I), that is believed to be not involved in catalysis. Complex I functions in the transfer of electrons from NADH to the respiratory chain. The immediate electron acceptor for the enzyme is believed to be ubiquinone.</text>
</comment>
<keyword evidence="10" id="KW-0249">Electron transport</keyword>
<gene>
    <name evidence="18" type="primary">LOC106744720</name>
</gene>
<evidence type="ECO:0000256" key="10">
    <source>
        <dbReference type="ARBA" id="ARBA00022982"/>
    </source>
</evidence>
<dbReference type="InterPro" id="IPR033034">
    <property type="entry name" value="NDUFB9"/>
</dbReference>
<dbReference type="CDD" id="cd20263">
    <property type="entry name" value="Complex1_LYR_NDUFB9_LYRM3"/>
    <property type="match status" value="1"/>
</dbReference>
<dbReference type="InterPro" id="IPR008011">
    <property type="entry name" value="Complex1_LYR_dom"/>
</dbReference>
<sequence length="151" mass="18505">MAHIPSELVSHSQKVCRLYKRSLRCLADWYYRTHDFRFQAVLMRERFDKNKDIKDMRYANHLLIEGEKELFSKQHPQPIIFADSPGGTAYNREALIPDWILDYWHPLEKAMYPKYFARREQMKDEYIEWYMKKYPEEKKKIEEEKKLKSGH</sequence>
<organism evidence="17 18">
    <name type="scientific">Dinoponera quadriceps</name>
    <name type="common">South American ant</name>
    <dbReference type="NCBI Taxonomy" id="609295"/>
    <lineage>
        <taxon>Eukaryota</taxon>
        <taxon>Metazoa</taxon>
        <taxon>Ecdysozoa</taxon>
        <taxon>Arthropoda</taxon>
        <taxon>Hexapoda</taxon>
        <taxon>Insecta</taxon>
        <taxon>Pterygota</taxon>
        <taxon>Neoptera</taxon>
        <taxon>Endopterygota</taxon>
        <taxon>Hymenoptera</taxon>
        <taxon>Apocrita</taxon>
        <taxon>Aculeata</taxon>
        <taxon>Formicoidea</taxon>
        <taxon>Formicidae</taxon>
        <taxon>Ponerinae</taxon>
        <taxon>Ponerini</taxon>
        <taxon>Dinoponera</taxon>
    </lineage>
</organism>
<evidence type="ECO:0000256" key="11">
    <source>
        <dbReference type="ARBA" id="ARBA00022990"/>
    </source>
</evidence>
<evidence type="ECO:0000259" key="16">
    <source>
        <dbReference type="Pfam" id="PF05347"/>
    </source>
</evidence>
<evidence type="ECO:0000256" key="1">
    <source>
        <dbReference type="ARBA" id="ARBA00002920"/>
    </source>
</evidence>
<evidence type="ECO:0000256" key="3">
    <source>
        <dbReference type="ARBA" id="ARBA00009508"/>
    </source>
</evidence>
<evidence type="ECO:0000256" key="14">
    <source>
        <dbReference type="ARBA" id="ARBA00030192"/>
    </source>
</evidence>
<accession>A0A6P3XA95</accession>
<keyword evidence="12" id="KW-0496">Mitochondrion</keyword>
<dbReference type="GO" id="GO:0006120">
    <property type="term" value="P:mitochondrial electron transport, NADH to ubiquinone"/>
    <property type="evidence" value="ECO:0007669"/>
    <property type="project" value="InterPro"/>
</dbReference>
<dbReference type="PANTHER" id="PTHR12868">
    <property type="entry name" value="NADH-UBIQUINONE OXIDOREDUCTASE B22 SUBUNIT"/>
    <property type="match status" value="1"/>
</dbReference>
<keyword evidence="13" id="KW-0472">Membrane</keyword>
<keyword evidence="8" id="KW-0679">Respiratory chain</keyword>
<keyword evidence="7" id="KW-0597">Phosphoprotein</keyword>
<protein>
    <recommendedName>
        <fullName evidence="5">NADH dehydrogenase [ubiquinone] 1 beta subcomplex subunit 9</fullName>
    </recommendedName>
    <alternativeName>
        <fullName evidence="14">Complex I-B22</fullName>
    </alternativeName>
    <alternativeName>
        <fullName evidence="15">NADH-ubiquinone oxidoreductase B22 subunit</fullName>
    </alternativeName>
</protein>
<keyword evidence="6" id="KW-0813">Transport</keyword>